<dbReference type="EMBL" id="JAPDHF010000004">
    <property type="protein sequence ID" value="KAJ4019603.1"/>
    <property type="molecule type" value="Genomic_DNA"/>
</dbReference>
<evidence type="ECO:0000313" key="3">
    <source>
        <dbReference type="EMBL" id="KAJ4019603.1"/>
    </source>
</evidence>
<dbReference type="SUPFAM" id="SSF81301">
    <property type="entry name" value="Nucleotidyltransferase"/>
    <property type="match status" value="1"/>
</dbReference>
<evidence type="ECO:0000313" key="4">
    <source>
        <dbReference type="Proteomes" id="UP001152130"/>
    </source>
</evidence>
<dbReference type="GO" id="GO:0016740">
    <property type="term" value="F:transferase activity"/>
    <property type="evidence" value="ECO:0007669"/>
    <property type="project" value="UniProtKB-KW"/>
</dbReference>
<evidence type="ECO:0000259" key="2">
    <source>
        <dbReference type="Pfam" id="PF13427"/>
    </source>
</evidence>
<feature type="domain" description="Adenylyltransferase AadA C-terminal" evidence="2">
    <location>
        <begin position="151"/>
        <end position="209"/>
    </location>
</feature>
<sequence>MAKNLPNNVQAYLDDLVNRLIDHLDHQLIGVYLFGSASYDAFEPRLSDLDVQAIVKTPLSSPEKKHIVSRINQASLPCPATKLEFVVYAQESVNPASRHPRFELNLNTGPSQSDHVSLDPSQEASHWFLLDIAMGRQLGRCLHGLSIDEAFGEIPRPWILDGMSDSLKWHQMNEASSANSVLNACRSWQYTVTGVFSSKVNGGKWALQQEGCPEVVGNALSARNTGDKLSANGVLELYHVVLKVNHEERQKATCY</sequence>
<keyword evidence="1" id="KW-0808">Transferase</keyword>
<dbReference type="Gene3D" id="3.30.460.10">
    <property type="entry name" value="Beta Polymerase, domain 2"/>
    <property type="match status" value="1"/>
</dbReference>
<dbReference type="Pfam" id="PF13427">
    <property type="entry name" value="AadA_C"/>
    <property type="match status" value="1"/>
</dbReference>
<dbReference type="AlphaFoldDB" id="A0A9W8UBT4"/>
<keyword evidence="4" id="KW-1185">Reference proteome</keyword>
<dbReference type="OrthoDB" id="5016488at2759"/>
<accession>A0A9W8UBT4</accession>
<gene>
    <name evidence="3" type="ORF">NW766_003342</name>
</gene>
<name>A0A9W8UBT4_9HYPO</name>
<proteinExistence type="predicted"/>
<dbReference type="InterPro" id="IPR043519">
    <property type="entry name" value="NT_sf"/>
</dbReference>
<organism evidence="3 4">
    <name type="scientific">Fusarium irregulare</name>
    <dbReference type="NCBI Taxonomy" id="2494466"/>
    <lineage>
        <taxon>Eukaryota</taxon>
        <taxon>Fungi</taxon>
        <taxon>Dikarya</taxon>
        <taxon>Ascomycota</taxon>
        <taxon>Pezizomycotina</taxon>
        <taxon>Sordariomycetes</taxon>
        <taxon>Hypocreomycetidae</taxon>
        <taxon>Hypocreales</taxon>
        <taxon>Nectriaceae</taxon>
        <taxon>Fusarium</taxon>
        <taxon>Fusarium incarnatum-equiseti species complex</taxon>
    </lineage>
</organism>
<dbReference type="Proteomes" id="UP001152130">
    <property type="component" value="Unassembled WGS sequence"/>
</dbReference>
<protein>
    <recommendedName>
        <fullName evidence="2">Adenylyltransferase AadA C-terminal domain-containing protein</fullName>
    </recommendedName>
</protein>
<comment type="caution">
    <text evidence="3">The sequence shown here is derived from an EMBL/GenBank/DDBJ whole genome shotgun (WGS) entry which is preliminary data.</text>
</comment>
<dbReference type="InterPro" id="IPR025184">
    <property type="entry name" value="AadA_C"/>
</dbReference>
<reference evidence="3" key="1">
    <citation type="submission" date="2022-10" db="EMBL/GenBank/DDBJ databases">
        <title>Fusarium specimens isolated from Avocado Roots.</title>
        <authorList>
            <person name="Stajich J."/>
            <person name="Roper C."/>
            <person name="Heimlech-Rivalta G."/>
        </authorList>
    </citation>
    <scope>NUCLEOTIDE SEQUENCE</scope>
    <source>
        <strain evidence="3">CF00143</strain>
    </source>
</reference>
<evidence type="ECO:0000256" key="1">
    <source>
        <dbReference type="ARBA" id="ARBA00022679"/>
    </source>
</evidence>